<keyword evidence="3" id="KW-1185">Reference proteome</keyword>
<feature type="compositionally biased region" description="Polar residues" evidence="1">
    <location>
        <begin position="112"/>
        <end position="154"/>
    </location>
</feature>
<gene>
    <name evidence="2" type="ORF">NX778_09020</name>
</gene>
<name>A0ABT2CWI8_9BURK</name>
<feature type="region of interest" description="Disordered" evidence="1">
    <location>
        <begin position="70"/>
        <end position="207"/>
    </location>
</feature>
<feature type="region of interest" description="Disordered" evidence="1">
    <location>
        <begin position="24"/>
        <end position="49"/>
    </location>
</feature>
<feature type="compositionally biased region" description="Low complexity" evidence="1">
    <location>
        <begin position="30"/>
        <end position="43"/>
    </location>
</feature>
<reference evidence="2 3" key="1">
    <citation type="submission" date="2022-08" db="EMBL/GenBank/DDBJ databases">
        <title>Reclassification of Massilia species as members of the genera Telluria, Duganella, Pseudoduganella, Mokoshia gen. nov. and Zemynaea gen. nov. using orthogonal and non-orthogonal genome-based approaches.</title>
        <authorList>
            <person name="Bowman J.P."/>
        </authorList>
    </citation>
    <scope>NUCLEOTIDE SEQUENCE [LARGE SCALE GENOMIC DNA]</scope>
    <source>
        <strain evidence="2 3">JCM 31606</strain>
    </source>
</reference>
<sequence>MKHQINIVLAAATLIVASDGFAHPQMQSPSVQASRHQSQAQQSRDSEHCNTMARKETGVDPIAIAANATPLQPGKGITSTPIEAPSTAMGASAAGTTAAGTGDMGAGQQMGSTATGQMSNSGTGQMGNTSSGEMTASGSAQMQTGTGQTVNSSNAQMATAGTPQTGTATSNSNWASGASTAGSTGSSSMGASASGSTGSSGNPMAMADSAEDYNRAFSRCMSSRGYVVGSNSQ</sequence>
<evidence type="ECO:0000313" key="3">
    <source>
        <dbReference type="Proteomes" id="UP001204621"/>
    </source>
</evidence>
<evidence type="ECO:0000256" key="1">
    <source>
        <dbReference type="SAM" id="MobiDB-lite"/>
    </source>
</evidence>
<feature type="compositionally biased region" description="Low complexity" evidence="1">
    <location>
        <begin position="86"/>
        <end position="111"/>
    </location>
</feature>
<organism evidence="2 3">
    <name type="scientific">Massilia terrae</name>
    <dbReference type="NCBI Taxonomy" id="1811224"/>
    <lineage>
        <taxon>Bacteria</taxon>
        <taxon>Pseudomonadati</taxon>
        <taxon>Pseudomonadota</taxon>
        <taxon>Betaproteobacteria</taxon>
        <taxon>Burkholderiales</taxon>
        <taxon>Oxalobacteraceae</taxon>
        <taxon>Telluria group</taxon>
        <taxon>Massilia</taxon>
    </lineage>
</organism>
<feature type="compositionally biased region" description="Low complexity" evidence="1">
    <location>
        <begin position="155"/>
        <end position="202"/>
    </location>
</feature>
<dbReference type="EMBL" id="JANUGU010000002">
    <property type="protein sequence ID" value="MCS0658204.1"/>
    <property type="molecule type" value="Genomic_DNA"/>
</dbReference>
<dbReference type="Proteomes" id="UP001204621">
    <property type="component" value="Unassembled WGS sequence"/>
</dbReference>
<proteinExistence type="predicted"/>
<evidence type="ECO:0000313" key="2">
    <source>
        <dbReference type="EMBL" id="MCS0658204.1"/>
    </source>
</evidence>
<dbReference type="RefSeq" id="WP_258811392.1">
    <property type="nucleotide sequence ID" value="NZ_JANUGU010000002.1"/>
</dbReference>
<accession>A0ABT2CWI8</accession>
<comment type="caution">
    <text evidence="2">The sequence shown here is derived from an EMBL/GenBank/DDBJ whole genome shotgun (WGS) entry which is preliminary data.</text>
</comment>
<protein>
    <submittedName>
        <fullName evidence="2">Uncharacterized protein</fullName>
    </submittedName>
</protein>